<feature type="repeat" description="PPR" evidence="2">
    <location>
        <begin position="191"/>
        <end position="225"/>
    </location>
</feature>
<dbReference type="Pfam" id="PF01535">
    <property type="entry name" value="PPR"/>
    <property type="match status" value="1"/>
</dbReference>
<accession>A0A812J0X4</accession>
<feature type="compositionally biased region" description="Basic and acidic residues" evidence="3">
    <location>
        <begin position="913"/>
        <end position="924"/>
    </location>
</feature>
<sequence>MMEPKQQMLTQARSQRVVPSIITCNVILGKLRWKEALSLLQQVGADLLRPTVVTFGTAAAACERGQRWHWALTLFKAVDGAGLQPDALTHGGAIAAYRTLSSWNQAVSMLCRMDLDRVQQNKFTYAGILGAIERSGSWASAISLFSRACLEGHQPDEVIYGTVLSCCRKAGRWQEALHLLNAGVEQRSVPGVICYNLVIGCCADLKQWQPALSILNSMRTNGVEPTAISYTAAIGACGREWEQALACMASALGSLQPDVILYKALLQACKGAEAAEGQLQLWKELRKEAATQGLSLDAVDAVDEVNALKGSPDSLRMNLFQTQRLDDVAGCTAAMRCCDNGAWEQALALFSAAATKKLELDHVIYATMLQACQQGAAWIAGVSLLAEMKVNTMQPDLGMHLSAFYACAACREAQATFSLLRKMQDGGFCPPAAVYEAGISAMSWADSLQLLTECLQKSVPLKREVCEGTMESLARGARWELALQLLATIDGLDLSERSWTQRSQRLYAAAMSACRKCRKWRQVLGLLKHARDRQVTIDIHLYNDALGACSRRQVWTQALEVSAQIVANLAPDARTYALLINACRKRAKHLIPSLVVEAESKVTLSESAYREAIRTQQLASQWQQVMQLFFRMEAAQLCPDARLYQMVLRSIGKKRAAGAWEYGVALLARAEQQGLVLDEATRNRVVGTVPAHAREKAQDWLHPSRNVISTRATETWEEALDMLVETLAAPESGSNDKQSGDAVFAAQAACFQLLSWTSSIGAMASSSSMSAGAAVLSTAGLAAIINAAMSDPVAAMDIMAALPMLTRERIVAAHAAVLVHRCNISPGAPPTTPLAGGLGEVLLQTSGAAVAAAAALGDLATHTDPVVQDTIVDAAQTRSSDVEITGAASPLTTSTSDQDPANPGSASGGQGDGVDRVDDVDVRRGRSVIVDTDEETEPGLEPTPSLVDQPTRLRFLEKRRVLRSAQP</sequence>
<evidence type="ECO:0008006" key="6">
    <source>
        <dbReference type="Google" id="ProtNLM"/>
    </source>
</evidence>
<comment type="caution">
    <text evidence="4">The sequence shown here is derived from an EMBL/GenBank/DDBJ whole genome shotgun (WGS) entry which is preliminary data.</text>
</comment>
<dbReference type="OrthoDB" id="10397319at2759"/>
<proteinExistence type="predicted"/>
<feature type="repeat" description="PPR" evidence="2">
    <location>
        <begin position="156"/>
        <end position="190"/>
    </location>
</feature>
<evidence type="ECO:0000256" key="1">
    <source>
        <dbReference type="ARBA" id="ARBA00022737"/>
    </source>
</evidence>
<keyword evidence="1" id="KW-0677">Repeat</keyword>
<dbReference type="EMBL" id="CAJNDS010000329">
    <property type="protein sequence ID" value="CAE7192823.1"/>
    <property type="molecule type" value="Genomic_DNA"/>
</dbReference>
<organism evidence="4 5">
    <name type="scientific">Symbiodinium natans</name>
    <dbReference type="NCBI Taxonomy" id="878477"/>
    <lineage>
        <taxon>Eukaryota</taxon>
        <taxon>Sar</taxon>
        <taxon>Alveolata</taxon>
        <taxon>Dinophyceae</taxon>
        <taxon>Suessiales</taxon>
        <taxon>Symbiodiniaceae</taxon>
        <taxon>Symbiodinium</taxon>
    </lineage>
</organism>
<keyword evidence="5" id="KW-1185">Reference proteome</keyword>
<evidence type="ECO:0000256" key="2">
    <source>
        <dbReference type="PROSITE-ProRule" id="PRU00708"/>
    </source>
</evidence>
<dbReference type="NCBIfam" id="TIGR00756">
    <property type="entry name" value="PPR"/>
    <property type="match status" value="1"/>
</dbReference>
<protein>
    <recommendedName>
        <fullName evidence="6">Pentatricopeptide repeat-containing protein, chloroplastic</fullName>
    </recommendedName>
</protein>
<evidence type="ECO:0000313" key="4">
    <source>
        <dbReference type="EMBL" id="CAE7192823.1"/>
    </source>
</evidence>
<dbReference type="PANTHER" id="PTHR47447:SF17">
    <property type="entry name" value="OS12G0638900 PROTEIN"/>
    <property type="match status" value="1"/>
</dbReference>
<reference evidence="4" key="1">
    <citation type="submission" date="2021-02" db="EMBL/GenBank/DDBJ databases">
        <authorList>
            <person name="Dougan E. K."/>
            <person name="Rhodes N."/>
            <person name="Thang M."/>
            <person name="Chan C."/>
        </authorList>
    </citation>
    <scope>NUCLEOTIDE SEQUENCE</scope>
</reference>
<dbReference type="Proteomes" id="UP000604046">
    <property type="component" value="Unassembled WGS sequence"/>
</dbReference>
<name>A0A812J0X4_9DINO</name>
<feature type="compositionally biased region" description="Polar residues" evidence="3">
    <location>
        <begin position="890"/>
        <end position="899"/>
    </location>
</feature>
<evidence type="ECO:0000313" key="5">
    <source>
        <dbReference type="Proteomes" id="UP000604046"/>
    </source>
</evidence>
<dbReference type="InterPro" id="IPR002885">
    <property type="entry name" value="PPR_rpt"/>
</dbReference>
<dbReference type="InterPro" id="IPR011990">
    <property type="entry name" value="TPR-like_helical_dom_sf"/>
</dbReference>
<evidence type="ECO:0000256" key="3">
    <source>
        <dbReference type="SAM" id="MobiDB-lite"/>
    </source>
</evidence>
<dbReference type="Pfam" id="PF13041">
    <property type="entry name" value="PPR_2"/>
    <property type="match status" value="1"/>
</dbReference>
<dbReference type="Gene3D" id="1.25.40.10">
    <property type="entry name" value="Tetratricopeptide repeat domain"/>
    <property type="match status" value="5"/>
</dbReference>
<dbReference type="PROSITE" id="PS51375">
    <property type="entry name" value="PPR"/>
    <property type="match status" value="2"/>
</dbReference>
<feature type="region of interest" description="Disordered" evidence="3">
    <location>
        <begin position="881"/>
        <end position="952"/>
    </location>
</feature>
<dbReference type="AlphaFoldDB" id="A0A812J0X4"/>
<gene>
    <name evidence="4" type="ORF">SNAT2548_LOCUS5174</name>
</gene>
<dbReference type="PANTHER" id="PTHR47447">
    <property type="entry name" value="OS03G0856100 PROTEIN"/>
    <property type="match status" value="1"/>
</dbReference>